<organism evidence="1 2">
    <name type="scientific">Ditylenchus destructor</name>
    <dbReference type="NCBI Taxonomy" id="166010"/>
    <lineage>
        <taxon>Eukaryota</taxon>
        <taxon>Metazoa</taxon>
        <taxon>Ecdysozoa</taxon>
        <taxon>Nematoda</taxon>
        <taxon>Chromadorea</taxon>
        <taxon>Rhabditida</taxon>
        <taxon>Tylenchina</taxon>
        <taxon>Tylenchomorpha</taxon>
        <taxon>Sphaerularioidea</taxon>
        <taxon>Anguinidae</taxon>
        <taxon>Anguininae</taxon>
        <taxon>Ditylenchus</taxon>
    </lineage>
</organism>
<keyword evidence="2" id="KW-1185">Reference proteome</keyword>
<dbReference type="PANTHER" id="PTHR41349">
    <property type="match status" value="1"/>
</dbReference>
<evidence type="ECO:0000313" key="1">
    <source>
        <dbReference type="EMBL" id="KAI1705574.1"/>
    </source>
</evidence>
<dbReference type="Proteomes" id="UP001201812">
    <property type="component" value="Unassembled WGS sequence"/>
</dbReference>
<proteinExistence type="predicted"/>
<accession>A0AAD4MYQ7</accession>
<reference evidence="1" key="1">
    <citation type="submission" date="2022-01" db="EMBL/GenBank/DDBJ databases">
        <title>Genome Sequence Resource for Two Populations of Ditylenchus destructor, the Migratory Endoparasitic Phytonematode.</title>
        <authorList>
            <person name="Zhang H."/>
            <person name="Lin R."/>
            <person name="Xie B."/>
        </authorList>
    </citation>
    <scope>NUCLEOTIDE SEQUENCE</scope>
    <source>
        <strain evidence="1">BazhouSP</strain>
    </source>
</reference>
<dbReference type="PANTHER" id="PTHR41349:SF1">
    <property type="entry name" value="PROTEIN CBG08683"/>
    <property type="match status" value="1"/>
</dbReference>
<dbReference type="Gene3D" id="3.60.10.10">
    <property type="entry name" value="Endonuclease/exonuclease/phosphatase"/>
    <property type="match status" value="1"/>
</dbReference>
<comment type="caution">
    <text evidence="1">The sequence shown here is derived from an EMBL/GenBank/DDBJ whole genome shotgun (WGS) entry which is preliminary data.</text>
</comment>
<protein>
    <submittedName>
        <fullName evidence="1">Uncharacterized protein</fullName>
    </submittedName>
</protein>
<evidence type="ECO:0000313" key="2">
    <source>
        <dbReference type="Proteomes" id="UP001201812"/>
    </source>
</evidence>
<gene>
    <name evidence="1" type="ORF">DdX_13538</name>
</gene>
<dbReference type="EMBL" id="JAKKPZ010000055">
    <property type="protein sequence ID" value="KAI1705574.1"/>
    <property type="molecule type" value="Genomic_DNA"/>
</dbReference>
<dbReference type="AlphaFoldDB" id="A0AAD4MYQ7"/>
<dbReference type="SUPFAM" id="SSF56219">
    <property type="entry name" value="DNase I-like"/>
    <property type="match status" value="1"/>
</dbReference>
<name>A0AAD4MYQ7_9BILA</name>
<dbReference type="InterPro" id="IPR036691">
    <property type="entry name" value="Endo/exonu/phosph_ase_sf"/>
</dbReference>
<sequence length="195" mass="22177">MYHIFSVTYFVPENFGDKIRSQSQNSSGRRPRGSADKATVDAALLPNNPTLTADGGITWSTVETWNTEIQAPEPHNRIDFIFYKGSRLTPVRSETMPFANGTWSSCDKHCQCGITWSTVETWNTEIQAPEPHNRIDFIFYKGSRLTPVRSETMPFANGTWSSCDKHCQCGETCDAVKNNVHPSDHFLVYTDFEWR</sequence>